<proteinExistence type="predicted"/>
<dbReference type="SUPFAM" id="SSF50199">
    <property type="entry name" value="Staphylococcal nuclease"/>
    <property type="match status" value="1"/>
</dbReference>
<organism evidence="3 4">
    <name type="scientific">Geomonas paludis</name>
    <dbReference type="NCBI Taxonomy" id="2740185"/>
    <lineage>
        <taxon>Bacteria</taxon>
        <taxon>Pseudomonadati</taxon>
        <taxon>Thermodesulfobacteriota</taxon>
        <taxon>Desulfuromonadia</taxon>
        <taxon>Geobacterales</taxon>
        <taxon>Geobacteraceae</taxon>
        <taxon>Geomonas</taxon>
    </lineage>
</organism>
<evidence type="ECO:0000259" key="2">
    <source>
        <dbReference type="Pfam" id="PF00565"/>
    </source>
</evidence>
<reference evidence="4" key="1">
    <citation type="submission" date="2020-06" db="EMBL/GenBank/DDBJ databases">
        <title>Draft genomic sequecing of Geomonas sp. Red736.</title>
        <authorList>
            <person name="Itoh H."/>
            <person name="Xu Z.X."/>
            <person name="Ushijima N."/>
            <person name="Masuda Y."/>
            <person name="Shiratori Y."/>
            <person name="Senoo K."/>
        </authorList>
    </citation>
    <scope>NUCLEOTIDE SEQUENCE [LARGE SCALE GENOMIC DNA]</scope>
    <source>
        <strain evidence="4">Red736</strain>
    </source>
</reference>
<accession>A0A6V8MU00</accession>
<sequence length="80" mass="9447">MFQALKGKIGGQRVSVEVREIDRYRWTVSVVREGFAWAYRQNLERPYASEYIRAEEEARRERRGLWRQGSRSRLGSLGKG</sequence>
<feature type="compositionally biased region" description="Low complexity" evidence="1">
    <location>
        <begin position="66"/>
        <end position="80"/>
    </location>
</feature>
<evidence type="ECO:0000313" key="4">
    <source>
        <dbReference type="Proteomes" id="UP000568888"/>
    </source>
</evidence>
<dbReference type="Gene3D" id="2.40.50.90">
    <property type="match status" value="1"/>
</dbReference>
<dbReference type="Pfam" id="PF00565">
    <property type="entry name" value="SNase"/>
    <property type="match status" value="1"/>
</dbReference>
<gene>
    <name evidence="3" type="ORF">GMPD_15670</name>
</gene>
<dbReference type="InterPro" id="IPR016071">
    <property type="entry name" value="Staphylococal_nuclease_OB-fold"/>
</dbReference>
<dbReference type="Proteomes" id="UP000568888">
    <property type="component" value="Unassembled WGS sequence"/>
</dbReference>
<feature type="region of interest" description="Disordered" evidence="1">
    <location>
        <begin position="61"/>
        <end position="80"/>
    </location>
</feature>
<feature type="domain" description="TNase-like" evidence="2">
    <location>
        <begin position="30"/>
        <end position="68"/>
    </location>
</feature>
<dbReference type="InterPro" id="IPR035437">
    <property type="entry name" value="SNase_OB-fold_sf"/>
</dbReference>
<name>A0A6V8MU00_9BACT</name>
<evidence type="ECO:0000256" key="1">
    <source>
        <dbReference type="SAM" id="MobiDB-lite"/>
    </source>
</evidence>
<dbReference type="EMBL" id="BLXY01000002">
    <property type="protein sequence ID" value="GFO63648.1"/>
    <property type="molecule type" value="Genomic_DNA"/>
</dbReference>
<dbReference type="AlphaFoldDB" id="A0A6V8MU00"/>
<protein>
    <recommendedName>
        <fullName evidence="2">TNase-like domain-containing protein</fullName>
    </recommendedName>
</protein>
<comment type="caution">
    <text evidence="3">The sequence shown here is derived from an EMBL/GenBank/DDBJ whole genome shotgun (WGS) entry which is preliminary data.</text>
</comment>
<evidence type="ECO:0000313" key="3">
    <source>
        <dbReference type="EMBL" id="GFO63648.1"/>
    </source>
</evidence>